<dbReference type="PROSITE" id="PS50106">
    <property type="entry name" value="PDZ"/>
    <property type="match status" value="1"/>
</dbReference>
<keyword evidence="1" id="KW-0175">Coiled coil</keyword>
<dbReference type="Proteomes" id="UP001162164">
    <property type="component" value="Unassembled WGS sequence"/>
</dbReference>
<proteinExistence type="predicted"/>
<evidence type="ECO:0000313" key="4">
    <source>
        <dbReference type="Proteomes" id="UP001162164"/>
    </source>
</evidence>
<evidence type="ECO:0000313" key="3">
    <source>
        <dbReference type="EMBL" id="KAJ8976647.1"/>
    </source>
</evidence>
<evidence type="ECO:0000256" key="1">
    <source>
        <dbReference type="SAM" id="Coils"/>
    </source>
</evidence>
<feature type="coiled-coil region" evidence="1">
    <location>
        <begin position="11"/>
        <end position="38"/>
    </location>
</feature>
<dbReference type="Gene3D" id="2.30.42.10">
    <property type="match status" value="1"/>
</dbReference>
<dbReference type="SUPFAM" id="SSF50156">
    <property type="entry name" value="PDZ domain-like"/>
    <property type="match status" value="1"/>
</dbReference>
<sequence length="319" mass="36397">MYHQCCLRAELIHMRAELVEAKSKKEVLESELHNLLLQLHSSQLSKLPDSLGNKRQDHHLKPDVHAIKKKLEAEIRQSPIRRISKENDELKFSQLAIEPAHYKAETAQLQSENAALRNEVLALTSEVYGAKLAAKYLDKELAGRIQQLQLLGREMRGDVRDKLWRQLESEILLQRHKTVVRACRRNSTLNNPEKCLKSVPEPVMEGTEQFGDIRSVLVKRKPDQGLGISITVRWSRAWSSDTDIRIGAKRPGSSFSEQLYIGDAILFVNEIDLRNACHTEAVKILQQQQGDCTLQVQYIAADDSDNSLEEDGFHFRYGT</sequence>
<protein>
    <recommendedName>
        <fullName evidence="2">PDZ domain-containing protein</fullName>
    </recommendedName>
</protein>
<dbReference type="Pfam" id="PF00595">
    <property type="entry name" value="PDZ"/>
    <property type="match status" value="1"/>
</dbReference>
<keyword evidence="4" id="KW-1185">Reference proteome</keyword>
<dbReference type="InterPro" id="IPR038879">
    <property type="entry name" value="GOPC"/>
</dbReference>
<dbReference type="SMART" id="SM00228">
    <property type="entry name" value="PDZ"/>
    <property type="match status" value="1"/>
</dbReference>
<feature type="domain" description="PDZ" evidence="2">
    <location>
        <begin position="215"/>
        <end position="300"/>
    </location>
</feature>
<gene>
    <name evidence="3" type="ORF">NQ317_009110</name>
</gene>
<dbReference type="PANTHER" id="PTHR16528">
    <property type="entry name" value="GOLGI-ASSOCIATED PDZ AND COILED-COIL MOTIF-CONTAINING"/>
    <property type="match status" value="1"/>
</dbReference>
<reference evidence="3" key="1">
    <citation type="journal article" date="2023" name="Insect Mol. Biol.">
        <title>Genome sequencing provides insights into the evolution of gene families encoding plant cell wall-degrading enzymes in longhorned beetles.</title>
        <authorList>
            <person name="Shin N.R."/>
            <person name="Okamura Y."/>
            <person name="Kirsch R."/>
            <person name="Pauchet Y."/>
        </authorList>
    </citation>
    <scope>NUCLEOTIDE SEQUENCE</scope>
    <source>
        <strain evidence="3">MMC_N1</strain>
    </source>
</reference>
<dbReference type="InterPro" id="IPR001478">
    <property type="entry name" value="PDZ"/>
</dbReference>
<organism evidence="3 4">
    <name type="scientific">Molorchus minor</name>
    <dbReference type="NCBI Taxonomy" id="1323400"/>
    <lineage>
        <taxon>Eukaryota</taxon>
        <taxon>Metazoa</taxon>
        <taxon>Ecdysozoa</taxon>
        <taxon>Arthropoda</taxon>
        <taxon>Hexapoda</taxon>
        <taxon>Insecta</taxon>
        <taxon>Pterygota</taxon>
        <taxon>Neoptera</taxon>
        <taxon>Endopterygota</taxon>
        <taxon>Coleoptera</taxon>
        <taxon>Polyphaga</taxon>
        <taxon>Cucujiformia</taxon>
        <taxon>Chrysomeloidea</taxon>
        <taxon>Cerambycidae</taxon>
        <taxon>Lamiinae</taxon>
        <taxon>Monochamini</taxon>
        <taxon>Molorchus</taxon>
    </lineage>
</organism>
<comment type="caution">
    <text evidence="3">The sequence shown here is derived from an EMBL/GenBank/DDBJ whole genome shotgun (WGS) entry which is preliminary data.</text>
</comment>
<evidence type="ECO:0000259" key="2">
    <source>
        <dbReference type="PROSITE" id="PS50106"/>
    </source>
</evidence>
<dbReference type="EMBL" id="JAPWTJ010000645">
    <property type="protein sequence ID" value="KAJ8976647.1"/>
    <property type="molecule type" value="Genomic_DNA"/>
</dbReference>
<name>A0ABQ9JFJ0_9CUCU</name>
<dbReference type="InterPro" id="IPR036034">
    <property type="entry name" value="PDZ_sf"/>
</dbReference>
<dbReference type="PANTHER" id="PTHR16528:SF2">
    <property type="entry name" value="GOLGI-ASSOCIATED PDZ AND COILED-COIL MOTIF-CONTAINING PROTEIN"/>
    <property type="match status" value="1"/>
</dbReference>
<accession>A0ABQ9JFJ0</accession>